<gene>
    <name evidence="3" type="ORF">G9Q97_01860</name>
</gene>
<keyword evidence="1" id="KW-0808">Transferase</keyword>
<comment type="caution">
    <text evidence="3">The sequence shown here is derived from an EMBL/GenBank/DDBJ whole genome shotgun (WGS) entry which is preliminary data.</text>
</comment>
<evidence type="ECO:0000259" key="2">
    <source>
        <dbReference type="Pfam" id="PF00534"/>
    </source>
</evidence>
<name>A0ABX0H1S3_9BACT</name>
<sequence>MENAYQLWKEGKSGSHHVWGKIELEKFSQINMVIFPHEKFKWLNKLGGLFGITHLDQQIRILFSSAKYDILYAPYSTQNTKLLLVLKLFRIYRKPIVVTIHSPFLGTNYNNSWVKWISKKLLLTYDASIYLSDNLMKQAIEKLGIRSEVSSKKIFTAQWGPDRDFYRNFKGKNSMSDTYLISAGHTSRDYETLIEAFKQLDYKLKIFCTPRSIPIVDEIPHNVTIYPEFIPYSELMNYYLNSSVILIPLKYDSRNEGCQGMTSIQDVVALGKPTIITKNKNLNLDVEKEGFGIFVDMGDVSGWVNAVKTLMNDKAKMKHMSENATAVYYRKFNAEIFGARLEMVFSNVYNSLK</sequence>
<keyword evidence="4" id="KW-1185">Reference proteome</keyword>
<reference evidence="3 4" key="1">
    <citation type="submission" date="2020-03" db="EMBL/GenBank/DDBJ databases">
        <title>Cyclobacterium plantarum sp. nov., a marine bacterium isolated from a coastal-marine wetland.</title>
        <authorList>
            <person name="Sanchez-Porro C."/>
            <person name="Ventosa A."/>
            <person name="Amoozegar M."/>
        </authorList>
    </citation>
    <scope>NUCLEOTIDE SEQUENCE [LARGE SCALE GENOMIC DNA]</scope>
    <source>
        <strain evidence="3 4">GBPx2</strain>
    </source>
</reference>
<dbReference type="Pfam" id="PF00534">
    <property type="entry name" value="Glycos_transf_1"/>
    <property type="match status" value="1"/>
</dbReference>
<protein>
    <submittedName>
        <fullName evidence="3">Glycosyltransferase family 4 protein</fullName>
    </submittedName>
</protein>
<dbReference type="PANTHER" id="PTHR46401">
    <property type="entry name" value="GLYCOSYLTRANSFERASE WBBK-RELATED"/>
    <property type="match status" value="1"/>
</dbReference>
<feature type="domain" description="Glycosyl transferase family 1" evidence="2">
    <location>
        <begin position="224"/>
        <end position="325"/>
    </location>
</feature>
<dbReference type="EMBL" id="JAANYN010000001">
    <property type="protein sequence ID" value="NHE55554.1"/>
    <property type="molecule type" value="Genomic_DNA"/>
</dbReference>
<dbReference type="InterPro" id="IPR001296">
    <property type="entry name" value="Glyco_trans_1"/>
</dbReference>
<dbReference type="Gene3D" id="3.40.50.2000">
    <property type="entry name" value="Glycogen Phosphorylase B"/>
    <property type="match status" value="2"/>
</dbReference>
<organism evidence="3 4">
    <name type="scientific">Cyclobacterium plantarum</name>
    <dbReference type="NCBI Taxonomy" id="2716263"/>
    <lineage>
        <taxon>Bacteria</taxon>
        <taxon>Pseudomonadati</taxon>
        <taxon>Bacteroidota</taxon>
        <taxon>Cytophagia</taxon>
        <taxon>Cytophagales</taxon>
        <taxon>Cyclobacteriaceae</taxon>
        <taxon>Cyclobacterium</taxon>
    </lineage>
</organism>
<proteinExistence type="predicted"/>
<accession>A0ABX0H1S3</accession>
<dbReference type="RefSeq" id="WP_166142551.1">
    <property type="nucleotide sequence ID" value="NZ_JAANYN010000001.1"/>
</dbReference>
<evidence type="ECO:0000313" key="3">
    <source>
        <dbReference type="EMBL" id="NHE55554.1"/>
    </source>
</evidence>
<dbReference type="PANTHER" id="PTHR46401:SF2">
    <property type="entry name" value="GLYCOSYLTRANSFERASE WBBK-RELATED"/>
    <property type="match status" value="1"/>
</dbReference>
<dbReference type="SUPFAM" id="SSF53756">
    <property type="entry name" value="UDP-Glycosyltransferase/glycogen phosphorylase"/>
    <property type="match status" value="1"/>
</dbReference>
<evidence type="ECO:0000256" key="1">
    <source>
        <dbReference type="ARBA" id="ARBA00022679"/>
    </source>
</evidence>
<dbReference type="Proteomes" id="UP000649799">
    <property type="component" value="Unassembled WGS sequence"/>
</dbReference>
<evidence type="ECO:0000313" key="4">
    <source>
        <dbReference type="Proteomes" id="UP000649799"/>
    </source>
</evidence>